<dbReference type="Gramene" id="Kaladp0038s0081.1.v1.1">
    <property type="protein sequence ID" value="Kaladp0038s0081.1.v1.1.CDS.1"/>
    <property type="gene ID" value="Kaladp0038s0081.v1.1"/>
</dbReference>
<accession>A0A7N0TIE2</accession>
<evidence type="ECO:0000313" key="1">
    <source>
        <dbReference type="EnsemblPlants" id="Kaladp0038s0081.1.v1.1.CDS.1"/>
    </source>
</evidence>
<evidence type="ECO:0000313" key="2">
    <source>
        <dbReference type="Proteomes" id="UP000594263"/>
    </source>
</evidence>
<organism evidence="1 2">
    <name type="scientific">Kalanchoe fedtschenkoi</name>
    <name type="common">Lavender scallops</name>
    <name type="synonym">South American air plant</name>
    <dbReference type="NCBI Taxonomy" id="63787"/>
    <lineage>
        <taxon>Eukaryota</taxon>
        <taxon>Viridiplantae</taxon>
        <taxon>Streptophyta</taxon>
        <taxon>Embryophyta</taxon>
        <taxon>Tracheophyta</taxon>
        <taxon>Spermatophyta</taxon>
        <taxon>Magnoliopsida</taxon>
        <taxon>eudicotyledons</taxon>
        <taxon>Gunneridae</taxon>
        <taxon>Pentapetalae</taxon>
        <taxon>Saxifragales</taxon>
        <taxon>Crassulaceae</taxon>
        <taxon>Kalanchoe</taxon>
    </lineage>
</organism>
<proteinExistence type="predicted"/>
<protein>
    <submittedName>
        <fullName evidence="1">Uncharacterized protein</fullName>
    </submittedName>
</protein>
<dbReference type="AlphaFoldDB" id="A0A7N0TIE2"/>
<name>A0A7N0TIE2_KALFE</name>
<keyword evidence="2" id="KW-1185">Reference proteome</keyword>
<dbReference type="EnsemblPlants" id="Kaladp0038s0081.1.v1.1">
    <property type="protein sequence ID" value="Kaladp0038s0081.1.v1.1.CDS.1"/>
    <property type="gene ID" value="Kaladp0038s0081.v1.1"/>
</dbReference>
<reference evidence="1" key="1">
    <citation type="submission" date="2021-01" db="UniProtKB">
        <authorList>
            <consortium name="EnsemblPlants"/>
        </authorList>
    </citation>
    <scope>IDENTIFICATION</scope>
</reference>
<dbReference type="Proteomes" id="UP000594263">
    <property type="component" value="Unplaced"/>
</dbReference>
<sequence length="75" mass="8466">MRKRWSAAFIPTAILEWTRQALRSAPQTLSFGSTGFCLIKSYASSISPLRPRRSTMQAKCSILAMIPCFSVIWLK</sequence>